<dbReference type="InterPro" id="IPR010492">
    <property type="entry name" value="GINS_Psf3"/>
</dbReference>
<keyword evidence="3" id="KW-1185">Reference proteome</keyword>
<gene>
    <name evidence="2" type="primary">TTN10</name>
    <name evidence="2" type="ORF">F1559_004459</name>
</gene>
<feature type="region of interest" description="Disordered" evidence="1">
    <location>
        <begin position="158"/>
        <end position="179"/>
    </location>
</feature>
<dbReference type="Proteomes" id="UP000530660">
    <property type="component" value="Unassembled WGS sequence"/>
</dbReference>
<dbReference type="InterPro" id="IPR036224">
    <property type="entry name" value="GINS_bundle-like_dom_sf"/>
</dbReference>
<feature type="region of interest" description="Disordered" evidence="1">
    <location>
        <begin position="432"/>
        <end position="451"/>
    </location>
</feature>
<evidence type="ECO:0000313" key="2">
    <source>
        <dbReference type="EMBL" id="KAF6004952.1"/>
    </source>
</evidence>
<feature type="compositionally biased region" description="Polar residues" evidence="1">
    <location>
        <begin position="501"/>
        <end position="521"/>
    </location>
</feature>
<dbReference type="GO" id="GO:1902975">
    <property type="term" value="P:mitotic DNA replication initiation"/>
    <property type="evidence" value="ECO:0007669"/>
    <property type="project" value="TreeGrafter"/>
</dbReference>
<feature type="region of interest" description="Disordered" evidence="1">
    <location>
        <begin position="109"/>
        <end position="137"/>
    </location>
</feature>
<dbReference type="Gene3D" id="1.20.58.2050">
    <property type="match status" value="1"/>
</dbReference>
<organism evidence="2 3">
    <name type="scientific">Cyanidiococcus yangmingshanensis</name>
    <dbReference type="NCBI Taxonomy" id="2690220"/>
    <lineage>
        <taxon>Eukaryota</taxon>
        <taxon>Rhodophyta</taxon>
        <taxon>Bangiophyceae</taxon>
        <taxon>Cyanidiales</taxon>
        <taxon>Cyanidiaceae</taxon>
        <taxon>Cyanidiococcus</taxon>
    </lineage>
</organism>
<dbReference type="SUPFAM" id="SSF158573">
    <property type="entry name" value="GINS helical bundle-like"/>
    <property type="match status" value="1"/>
</dbReference>
<evidence type="ECO:0000256" key="1">
    <source>
        <dbReference type="SAM" id="MobiDB-lite"/>
    </source>
</evidence>
<dbReference type="InterPro" id="IPR038437">
    <property type="entry name" value="GINS_Psf3_sf"/>
</dbReference>
<proteinExistence type="predicted"/>
<dbReference type="PANTHER" id="PTHR22768:SF0">
    <property type="entry name" value="DNA REPLICATION COMPLEX GINS PROTEIN PSF3"/>
    <property type="match status" value="1"/>
</dbReference>
<protein>
    <submittedName>
        <fullName evidence="2">DNA replication complex GINS protein</fullName>
    </submittedName>
</protein>
<dbReference type="PANTHER" id="PTHR22768">
    <property type="entry name" value="DNA REPLICATION COMPLEX GINS PROTEIN PSF3"/>
    <property type="match status" value="1"/>
</dbReference>
<feature type="region of interest" description="Disordered" evidence="1">
    <location>
        <begin position="468"/>
        <end position="521"/>
    </location>
</feature>
<dbReference type="EMBL" id="VWRR01000002">
    <property type="protein sequence ID" value="KAF6004952.1"/>
    <property type="molecule type" value="Genomic_DNA"/>
</dbReference>
<dbReference type="CDD" id="cd11713">
    <property type="entry name" value="GINS_A_psf3"/>
    <property type="match status" value="1"/>
</dbReference>
<evidence type="ECO:0000313" key="3">
    <source>
        <dbReference type="Proteomes" id="UP000530660"/>
    </source>
</evidence>
<dbReference type="OrthoDB" id="10251744at2759"/>
<reference evidence="2 3" key="1">
    <citation type="journal article" date="2020" name="J. Phycol.">
        <title>Comparative genome analysis reveals Cyanidiococcus gen. nov., a new extremophilic red algal genus sister to Cyanidioschyzon (Cyanidioschyzonaceae, Rhodophyta).</title>
        <authorList>
            <person name="Liu S.-L."/>
            <person name="Chiang Y.-R."/>
            <person name="Yoon H.S."/>
            <person name="Fu H.-Y."/>
        </authorList>
    </citation>
    <scope>NUCLEOTIDE SEQUENCE [LARGE SCALE GENOMIC DNA]</scope>
    <source>
        <strain evidence="2 3">THAL066</strain>
    </source>
</reference>
<sequence length="521" mass="57644">MHRRRSQRGHRPVVRAATSSALRAWQATVPETPRSGRQELGRSHQMPVLLDRDYYSLDEILETEVRLRCLFRERIRGMAALDASGNAAFAARAEASALGYETGDPSGAWGVASQSSAADDESSTPGLQHRFSEHRPRDRLAKDRADILTAAAAAARNATRHKRNETLHEGTQPVGASPVPGVRDATEALDMLPGVVCDLPTWLAEMLAARMFVRIELPRSLGQRTQRALRADARVVNLAERCPHFYAVVTRCQRFFQMNHSAAPGGLNPGNVVLAELGPILVRAYQIRCLDIVDRAQSTDNSDPLEYTCRLEASERAMFTSIQSAERLHAQWKRGEHRRLRACTPLVPCWHSNIPRTARGTERSFRVDATRGNDQQSRLNWRVPLSARNLEDDLATGPQLPSGYQMSAVDAEKRTVTNAELAAMPVTKAQTEHADKENEEMSPTETPTNVLVTPERTPQEAALAPFAISSDSPGSRPTPAVSSPCMPQTKRRRRMLLVGESQASRCLQEHSQTNRPAEQGT</sequence>
<accession>A0A7J7IP79</accession>
<dbReference type="AlphaFoldDB" id="A0A7J7IP79"/>
<name>A0A7J7IP79_9RHOD</name>
<dbReference type="GO" id="GO:0000811">
    <property type="term" value="C:GINS complex"/>
    <property type="evidence" value="ECO:0007669"/>
    <property type="project" value="TreeGrafter"/>
</dbReference>
<comment type="caution">
    <text evidence="2">The sequence shown here is derived from an EMBL/GenBank/DDBJ whole genome shotgun (WGS) entry which is preliminary data.</text>
</comment>